<gene>
    <name evidence="3" type="ORF">DP939_30955</name>
</gene>
<comment type="caution">
    <text evidence="3">The sequence shown here is derived from an EMBL/GenBank/DDBJ whole genome shotgun (WGS) entry which is preliminary data.</text>
</comment>
<accession>A0A366LR41</accession>
<dbReference type="RefSeq" id="WP_113984356.1">
    <property type="nucleotide sequence ID" value="NZ_QMEY01000017.1"/>
</dbReference>
<organism evidence="3 4">
    <name type="scientific">Spongiactinospora rosea</name>
    <dbReference type="NCBI Taxonomy" id="2248750"/>
    <lineage>
        <taxon>Bacteria</taxon>
        <taxon>Bacillati</taxon>
        <taxon>Actinomycetota</taxon>
        <taxon>Actinomycetes</taxon>
        <taxon>Streptosporangiales</taxon>
        <taxon>Streptosporangiaceae</taxon>
        <taxon>Spongiactinospora</taxon>
    </lineage>
</organism>
<evidence type="ECO:0000313" key="3">
    <source>
        <dbReference type="EMBL" id="RBQ16376.1"/>
    </source>
</evidence>
<feature type="region of interest" description="Disordered" evidence="1">
    <location>
        <begin position="1"/>
        <end position="22"/>
    </location>
</feature>
<evidence type="ECO:0000256" key="1">
    <source>
        <dbReference type="SAM" id="MobiDB-lite"/>
    </source>
</evidence>
<evidence type="ECO:0000259" key="2">
    <source>
        <dbReference type="Pfam" id="PF04149"/>
    </source>
</evidence>
<dbReference type="AlphaFoldDB" id="A0A366LR41"/>
<protein>
    <submittedName>
        <fullName evidence="3">DUF397 domain-containing protein</fullName>
    </submittedName>
</protein>
<feature type="domain" description="DUF397" evidence="2">
    <location>
        <begin position="11"/>
        <end position="63"/>
    </location>
</feature>
<dbReference type="Proteomes" id="UP000253303">
    <property type="component" value="Unassembled WGS sequence"/>
</dbReference>
<name>A0A366LR41_9ACTN</name>
<proteinExistence type="predicted"/>
<keyword evidence="4" id="KW-1185">Reference proteome</keyword>
<dbReference type="InterPro" id="IPR007278">
    <property type="entry name" value="DUF397"/>
</dbReference>
<sequence>MDQLSQESPIWRKATASGGNGGECVEVATNIPGTILIRDSKNPTGPTLHISPTDWTDFITQMKHSC</sequence>
<evidence type="ECO:0000313" key="4">
    <source>
        <dbReference type="Proteomes" id="UP000253303"/>
    </source>
</evidence>
<dbReference type="Pfam" id="PF04149">
    <property type="entry name" value="DUF397"/>
    <property type="match status" value="1"/>
</dbReference>
<dbReference type="EMBL" id="QMEY01000017">
    <property type="protein sequence ID" value="RBQ16376.1"/>
    <property type="molecule type" value="Genomic_DNA"/>
</dbReference>
<dbReference type="OrthoDB" id="4332861at2"/>
<reference evidence="3 4" key="1">
    <citation type="submission" date="2018-06" db="EMBL/GenBank/DDBJ databases">
        <title>Sphaerisporangium craniellae sp. nov., isolated from a marine sponge in the South China Sea.</title>
        <authorList>
            <person name="Li L."/>
        </authorList>
    </citation>
    <scope>NUCLEOTIDE SEQUENCE [LARGE SCALE GENOMIC DNA]</scope>
    <source>
        <strain evidence="3 4">LHW63015</strain>
    </source>
</reference>